<comment type="caution">
    <text evidence="2">The sequence shown here is derived from an EMBL/GenBank/DDBJ whole genome shotgun (WGS) entry which is preliminary data.</text>
</comment>
<dbReference type="OrthoDB" id="273817at2759"/>
<feature type="region of interest" description="Disordered" evidence="1">
    <location>
        <begin position="94"/>
        <end position="418"/>
    </location>
</feature>
<dbReference type="SUPFAM" id="SSF54236">
    <property type="entry name" value="Ubiquitin-like"/>
    <property type="match status" value="1"/>
</dbReference>
<dbReference type="InterPro" id="IPR029071">
    <property type="entry name" value="Ubiquitin-like_domsf"/>
</dbReference>
<dbReference type="Proteomes" id="UP000037923">
    <property type="component" value="Unassembled WGS sequence"/>
</dbReference>
<dbReference type="EMBL" id="LGTL01000003">
    <property type="protein sequence ID" value="KPA84268.1"/>
    <property type="molecule type" value="Genomic_DNA"/>
</dbReference>
<dbReference type="GeneID" id="26902598"/>
<protein>
    <recommendedName>
        <fullName evidence="4">Ubiquitin-like domain-containing protein</fullName>
    </recommendedName>
</protein>
<dbReference type="VEuPathDB" id="TriTrypDB:LpyrH10_03_4540"/>
<feature type="compositionally biased region" description="Polar residues" evidence="1">
    <location>
        <begin position="227"/>
        <end position="242"/>
    </location>
</feature>
<organism evidence="2 3">
    <name type="scientific">Leptomonas pyrrhocoris</name>
    <name type="common">Firebug parasite</name>
    <dbReference type="NCBI Taxonomy" id="157538"/>
    <lineage>
        <taxon>Eukaryota</taxon>
        <taxon>Discoba</taxon>
        <taxon>Euglenozoa</taxon>
        <taxon>Kinetoplastea</taxon>
        <taxon>Metakinetoplastina</taxon>
        <taxon>Trypanosomatida</taxon>
        <taxon>Trypanosomatidae</taxon>
        <taxon>Leishmaniinae</taxon>
        <taxon>Leptomonas</taxon>
    </lineage>
</organism>
<reference evidence="2 3" key="1">
    <citation type="submission" date="2015-07" db="EMBL/GenBank/DDBJ databases">
        <title>High-quality genome of monoxenous trypanosomatid Leptomonas pyrrhocoris.</title>
        <authorList>
            <person name="Flegontov P."/>
            <person name="Butenko A."/>
            <person name="Firsov S."/>
            <person name="Vlcek C."/>
            <person name="Logacheva M.D."/>
            <person name="Field M."/>
            <person name="Filatov D."/>
            <person name="Flegontova O."/>
            <person name="Gerasimov E."/>
            <person name="Jackson A.P."/>
            <person name="Kelly S."/>
            <person name="Opperdoes F."/>
            <person name="O'Reilly A."/>
            <person name="Votypka J."/>
            <person name="Yurchenko V."/>
            <person name="Lukes J."/>
        </authorList>
    </citation>
    <scope>NUCLEOTIDE SEQUENCE [LARGE SCALE GENOMIC DNA]</scope>
    <source>
        <strain evidence="2">H10</strain>
    </source>
</reference>
<feature type="region of interest" description="Disordered" evidence="1">
    <location>
        <begin position="1"/>
        <end position="20"/>
    </location>
</feature>
<evidence type="ECO:0000256" key="1">
    <source>
        <dbReference type="SAM" id="MobiDB-lite"/>
    </source>
</evidence>
<name>A0A0N0DYK4_LEPPY</name>
<proteinExistence type="predicted"/>
<dbReference type="OMA" id="HLAQICH"/>
<dbReference type="CDD" id="cd17039">
    <property type="entry name" value="Ubl_ubiquitin_like"/>
    <property type="match status" value="1"/>
</dbReference>
<accession>A0A0N0DYK4</accession>
<evidence type="ECO:0000313" key="3">
    <source>
        <dbReference type="Proteomes" id="UP000037923"/>
    </source>
</evidence>
<evidence type="ECO:0000313" key="2">
    <source>
        <dbReference type="EMBL" id="KPA84268.1"/>
    </source>
</evidence>
<feature type="compositionally biased region" description="Polar residues" evidence="1">
    <location>
        <begin position="175"/>
        <end position="189"/>
    </location>
</feature>
<dbReference type="AlphaFoldDB" id="A0A0N0DYK4"/>
<evidence type="ECO:0008006" key="4">
    <source>
        <dbReference type="Google" id="ProtNLM"/>
    </source>
</evidence>
<keyword evidence="3" id="KW-1185">Reference proteome</keyword>
<gene>
    <name evidence="2" type="ORF">ABB37_02303</name>
</gene>
<feature type="compositionally biased region" description="Low complexity" evidence="1">
    <location>
        <begin position="407"/>
        <end position="418"/>
    </location>
</feature>
<feature type="compositionally biased region" description="Low complexity" evidence="1">
    <location>
        <begin position="316"/>
        <end position="327"/>
    </location>
</feature>
<feature type="compositionally biased region" description="Polar residues" evidence="1">
    <location>
        <begin position="117"/>
        <end position="134"/>
    </location>
</feature>
<dbReference type="RefSeq" id="XP_015662707.1">
    <property type="nucleotide sequence ID" value="XM_015799229.1"/>
</dbReference>
<sequence>MTQSATLHSAPDSSRRQRPHMSLRVRHVAEGVVYHLTFEGDVQRLSGGQLRRHLAQICHIPPTEQQLSVRGAAFPPQALGSSLGLRQEDTVDLVRTSRPNGGDGADPSPPLSKQRRGQSAATVSSLRPSTNAGTMSPEAPYNVYNGTGGTAPQPPHKYSSSFPSTRQPDDIADHATSSVGSTATSNTRMAPSPERLIEGATPPLSQHYPPQPQPQQQRHRHRDSTQDDSQFPLWTSATSLSSLPPRRRDEGEGASPQPHVPLKGTTTRSSQPPYSPAQPGADRSHLDTSTHHRSSSYHRPSYEVPSPYEQQRRRQQQPPSQQLQHPQQRGEEYYPQAEQMPADSSANYPSKQPPQCGARNGLNQSRMDPVGSGSGSAGRPRRSSPPSSLPPPPPSSFERDGDVTQHRSVVPASPASPAARCVPVRADDLETLLDEQEYIWQMEDYRFRTERLNRLTALQNRRRDLTFEAARCDEALAEVSSQLQRERRKLTELQDAMSLHTASLNRFGTRNEEGLARASVDDVEDDNAAEVVEVDV</sequence>